<dbReference type="AlphaFoldDB" id="A0A9W6VYX2"/>
<name>A0A9W6VYX2_9ACTN</name>
<comment type="caution">
    <text evidence="3">The sequence shown here is derived from an EMBL/GenBank/DDBJ whole genome shotgun (WGS) entry which is preliminary data.</text>
</comment>
<organism evidence="3 4">
    <name type="scientific">Actinoallomurus iriomotensis</name>
    <dbReference type="NCBI Taxonomy" id="478107"/>
    <lineage>
        <taxon>Bacteria</taxon>
        <taxon>Bacillati</taxon>
        <taxon>Actinomycetota</taxon>
        <taxon>Actinomycetes</taxon>
        <taxon>Streptosporangiales</taxon>
        <taxon>Thermomonosporaceae</taxon>
        <taxon>Actinoallomurus</taxon>
    </lineage>
</organism>
<keyword evidence="2" id="KW-1133">Transmembrane helix</keyword>
<evidence type="ECO:0000313" key="4">
    <source>
        <dbReference type="Proteomes" id="UP001165074"/>
    </source>
</evidence>
<dbReference type="Proteomes" id="UP001165074">
    <property type="component" value="Unassembled WGS sequence"/>
</dbReference>
<evidence type="ECO:0000313" key="3">
    <source>
        <dbReference type="EMBL" id="GLY85310.1"/>
    </source>
</evidence>
<accession>A0A9W6VYX2</accession>
<gene>
    <name evidence="3" type="ORF">Airi02_032390</name>
</gene>
<feature type="region of interest" description="Disordered" evidence="1">
    <location>
        <begin position="56"/>
        <end position="105"/>
    </location>
</feature>
<keyword evidence="2" id="KW-0812">Transmembrane</keyword>
<sequence length="105" mass="10463">MDRLREWLKIDRAGKNNDEGASYLEYLGLVCLAVLIFGAVIAAGIPGKISNAIGGQIDKVTSGQPSGTAGSPPANPPAAPATSPPPANPPAANPPATSPPPANGQ</sequence>
<feature type="transmembrane region" description="Helical" evidence="2">
    <location>
        <begin position="26"/>
        <end position="45"/>
    </location>
</feature>
<dbReference type="EMBL" id="BSTK01000004">
    <property type="protein sequence ID" value="GLY85310.1"/>
    <property type="molecule type" value="Genomic_DNA"/>
</dbReference>
<feature type="compositionally biased region" description="Pro residues" evidence="1">
    <location>
        <begin position="73"/>
        <end position="105"/>
    </location>
</feature>
<evidence type="ECO:0000256" key="1">
    <source>
        <dbReference type="SAM" id="MobiDB-lite"/>
    </source>
</evidence>
<dbReference type="RefSeq" id="WP_285572150.1">
    <property type="nucleotide sequence ID" value="NZ_BSTK01000004.1"/>
</dbReference>
<reference evidence="3" key="1">
    <citation type="submission" date="2023-03" db="EMBL/GenBank/DDBJ databases">
        <title>Actinoallomurus iriomotensis NBRC 103684.</title>
        <authorList>
            <person name="Ichikawa N."/>
            <person name="Sato H."/>
            <person name="Tonouchi N."/>
        </authorList>
    </citation>
    <scope>NUCLEOTIDE SEQUENCE</scope>
    <source>
        <strain evidence="3">NBRC 103684</strain>
    </source>
</reference>
<proteinExistence type="predicted"/>
<keyword evidence="2" id="KW-0472">Membrane</keyword>
<evidence type="ECO:0000256" key="2">
    <source>
        <dbReference type="SAM" id="Phobius"/>
    </source>
</evidence>
<protein>
    <submittedName>
        <fullName evidence="3">Uncharacterized protein</fullName>
    </submittedName>
</protein>
<keyword evidence="4" id="KW-1185">Reference proteome</keyword>